<feature type="compositionally biased region" description="Basic and acidic residues" evidence="2">
    <location>
        <begin position="161"/>
        <end position="179"/>
    </location>
</feature>
<feature type="coiled-coil region" evidence="1">
    <location>
        <begin position="105"/>
        <end position="160"/>
    </location>
</feature>
<evidence type="ECO:0000256" key="1">
    <source>
        <dbReference type="SAM" id="Coils"/>
    </source>
</evidence>
<evidence type="ECO:0000313" key="4">
    <source>
        <dbReference type="Proteomes" id="UP000054538"/>
    </source>
</evidence>
<name>A0A0D0DB71_9AGAM</name>
<proteinExistence type="predicted"/>
<gene>
    <name evidence="3" type="ORF">PAXRUDRAFT_828061</name>
</gene>
<keyword evidence="4" id="KW-1185">Reference proteome</keyword>
<keyword evidence="1" id="KW-0175">Coiled coil</keyword>
<dbReference type="HOGENOM" id="CLU_031481_4_0_1"/>
<evidence type="ECO:0000256" key="2">
    <source>
        <dbReference type="SAM" id="MobiDB-lite"/>
    </source>
</evidence>
<sequence length="534" mass="60247">MLPVANSHLKDLYETTVEFFTLRSPALSFRPFSSDDSDSDHEDIPFTPRDLSPVPDPINKLQKECAALRVKLHAAERTRCHGSCSRRSFGASAAASTLYTMRREYDATKSELQRSQVELAKWEERCKMLEKTLRETRDLVRTQEVEIETLKKERDRLIVDRRSGERNTSDRRRSQDIARHRSNSSQSLLSQHVRLSADCSELRDVETVSQASGSQRRNSSDVVVDNMSTVSEEERAQAKSTETFLTKTDLWSGAQVIQALQDLNSEILQFAASAVELCTFTKQHPAPAKVLQTKNEVSSRLGPTLTRILSTRDHSQDPMLVQMALQGCITYCISRALSSFCIGYQSKANITLTQIYTCMFQSEPQPTSARWRALAHKHIHELHPELDDYAINEMTETIFRWSSDVFLVCGSTNPQSHSSSREVFRSRFGAQVNRISNSACRLAQITREEIMSTNFEVVGADSGRTFDAQEMMDAFEDYGTSKGAVLCTTELGLRCSTRKASGEATTASEENVERRLLLRPKVVLESAVDMIDQR</sequence>
<dbReference type="Proteomes" id="UP000054538">
    <property type="component" value="Unassembled WGS sequence"/>
</dbReference>
<evidence type="ECO:0000313" key="3">
    <source>
        <dbReference type="EMBL" id="KIK94382.1"/>
    </source>
</evidence>
<feature type="region of interest" description="Disordered" evidence="2">
    <location>
        <begin position="206"/>
        <end position="235"/>
    </location>
</feature>
<organism evidence="3 4">
    <name type="scientific">Paxillus rubicundulus Ve08.2h10</name>
    <dbReference type="NCBI Taxonomy" id="930991"/>
    <lineage>
        <taxon>Eukaryota</taxon>
        <taxon>Fungi</taxon>
        <taxon>Dikarya</taxon>
        <taxon>Basidiomycota</taxon>
        <taxon>Agaricomycotina</taxon>
        <taxon>Agaricomycetes</taxon>
        <taxon>Agaricomycetidae</taxon>
        <taxon>Boletales</taxon>
        <taxon>Paxilineae</taxon>
        <taxon>Paxillaceae</taxon>
        <taxon>Paxillus</taxon>
    </lineage>
</organism>
<dbReference type="InParanoid" id="A0A0D0DB71"/>
<feature type="region of interest" description="Disordered" evidence="2">
    <location>
        <begin position="32"/>
        <end position="55"/>
    </location>
</feature>
<dbReference type="AlphaFoldDB" id="A0A0D0DB71"/>
<feature type="compositionally biased region" description="Polar residues" evidence="2">
    <location>
        <begin position="207"/>
        <end position="230"/>
    </location>
</feature>
<feature type="region of interest" description="Disordered" evidence="2">
    <location>
        <begin position="161"/>
        <end position="189"/>
    </location>
</feature>
<dbReference type="EMBL" id="KN825112">
    <property type="protein sequence ID" value="KIK94382.1"/>
    <property type="molecule type" value="Genomic_DNA"/>
</dbReference>
<protein>
    <submittedName>
        <fullName evidence="3">Uncharacterized protein</fullName>
    </submittedName>
</protein>
<reference evidence="4" key="2">
    <citation type="submission" date="2015-01" db="EMBL/GenBank/DDBJ databases">
        <title>Evolutionary Origins and Diversification of the Mycorrhizal Mutualists.</title>
        <authorList>
            <consortium name="DOE Joint Genome Institute"/>
            <consortium name="Mycorrhizal Genomics Consortium"/>
            <person name="Kohler A."/>
            <person name="Kuo A."/>
            <person name="Nagy L.G."/>
            <person name="Floudas D."/>
            <person name="Copeland A."/>
            <person name="Barry K.W."/>
            <person name="Cichocki N."/>
            <person name="Veneault-Fourrey C."/>
            <person name="LaButti K."/>
            <person name="Lindquist E.A."/>
            <person name="Lipzen A."/>
            <person name="Lundell T."/>
            <person name="Morin E."/>
            <person name="Murat C."/>
            <person name="Riley R."/>
            <person name="Ohm R."/>
            <person name="Sun H."/>
            <person name="Tunlid A."/>
            <person name="Henrissat B."/>
            <person name="Grigoriev I.V."/>
            <person name="Hibbett D.S."/>
            <person name="Martin F."/>
        </authorList>
    </citation>
    <scope>NUCLEOTIDE SEQUENCE [LARGE SCALE GENOMIC DNA]</scope>
    <source>
        <strain evidence="4">Ve08.2h10</strain>
    </source>
</reference>
<reference evidence="3 4" key="1">
    <citation type="submission" date="2014-04" db="EMBL/GenBank/DDBJ databases">
        <authorList>
            <consortium name="DOE Joint Genome Institute"/>
            <person name="Kuo A."/>
            <person name="Kohler A."/>
            <person name="Jargeat P."/>
            <person name="Nagy L.G."/>
            <person name="Floudas D."/>
            <person name="Copeland A."/>
            <person name="Barry K.W."/>
            <person name="Cichocki N."/>
            <person name="Veneault-Fourrey C."/>
            <person name="LaButti K."/>
            <person name="Lindquist E.A."/>
            <person name="Lipzen A."/>
            <person name="Lundell T."/>
            <person name="Morin E."/>
            <person name="Murat C."/>
            <person name="Sun H."/>
            <person name="Tunlid A."/>
            <person name="Henrissat B."/>
            <person name="Grigoriev I.V."/>
            <person name="Hibbett D.S."/>
            <person name="Martin F."/>
            <person name="Nordberg H.P."/>
            <person name="Cantor M.N."/>
            <person name="Hua S.X."/>
        </authorList>
    </citation>
    <scope>NUCLEOTIDE SEQUENCE [LARGE SCALE GENOMIC DNA]</scope>
    <source>
        <strain evidence="3 4">Ve08.2h10</strain>
    </source>
</reference>
<dbReference type="OrthoDB" id="3173171at2759"/>
<accession>A0A0D0DB71</accession>